<proteinExistence type="predicted"/>
<gene>
    <name evidence="3" type="ORF">HYG79_00885</name>
</gene>
<organism evidence="3 4">
    <name type="scientific">Costertonia aggregata</name>
    <dbReference type="NCBI Taxonomy" id="343403"/>
    <lineage>
        <taxon>Bacteria</taxon>
        <taxon>Pseudomonadati</taxon>
        <taxon>Bacteroidota</taxon>
        <taxon>Flavobacteriia</taxon>
        <taxon>Flavobacteriales</taxon>
        <taxon>Flavobacteriaceae</taxon>
        <taxon>Costertonia</taxon>
    </lineage>
</organism>
<keyword evidence="4" id="KW-1185">Reference proteome</keyword>
<evidence type="ECO:0000256" key="2">
    <source>
        <dbReference type="SAM" id="SignalP"/>
    </source>
</evidence>
<accession>A0A7H9AKG7</accession>
<evidence type="ECO:0000256" key="1">
    <source>
        <dbReference type="SAM" id="Coils"/>
    </source>
</evidence>
<reference evidence="3 4" key="1">
    <citation type="journal article" date="2006" name="Int. J. Syst. Evol. Microbiol.">
        <title>Costertonia aggregata gen. nov., sp. nov., a mesophilic marine bacterium of the family Flavobacteriaceae, isolated from a mature biofilm.</title>
        <authorList>
            <person name="Kwon K.K."/>
            <person name="Lee Y.K."/>
            <person name="Lee H.K."/>
        </authorList>
    </citation>
    <scope>NUCLEOTIDE SEQUENCE [LARGE SCALE GENOMIC DNA]</scope>
    <source>
        <strain evidence="3 4">KCCM 42265</strain>
    </source>
</reference>
<protein>
    <recommendedName>
        <fullName evidence="5">PorT family protein</fullName>
    </recommendedName>
</protein>
<evidence type="ECO:0000313" key="4">
    <source>
        <dbReference type="Proteomes" id="UP000509302"/>
    </source>
</evidence>
<dbReference type="EMBL" id="CP058595">
    <property type="protein sequence ID" value="QLG43961.1"/>
    <property type="molecule type" value="Genomic_DNA"/>
</dbReference>
<dbReference type="RefSeq" id="WP_179240297.1">
    <property type="nucleotide sequence ID" value="NZ_CP058595.1"/>
</dbReference>
<feature type="coiled-coil region" evidence="1">
    <location>
        <begin position="22"/>
        <end position="57"/>
    </location>
</feature>
<keyword evidence="1" id="KW-0175">Coiled coil</keyword>
<sequence length="373" mass="42605">MMRILFFAVLFMLISQISSAQQNEREQTISLLRQQIKSIEKEEKEALRKQVEDINSLLENGVLDVEAANNLKLKAAQERSRRITDRKSVLLKTIAFLEKSEENQKSDNVEIFLDVDTYSKENEGIQMSLTNISTNTPNNTSPVQKTQQDQQNVIVKNPTTLDLVFATGLNNTISDGISWQDIEDELDYEFYSSRFLEIGLALKTPLFKKNGIRLKYGLSLQWNELESNGNRFFGVTDNQTALQEFPSLLRESNFVMTNLVVPVQLEFGPTKKKRNHKNTYYSSSNQFKIGVGGYVGINLRTRQRLEYTSIAGQRRFYVAEVIDDYQVNNQIYGLSGYVGIGAFSLYGKYDLNSIFENGVKDEQFVSVGIRLDL</sequence>
<feature type="signal peptide" evidence="2">
    <location>
        <begin position="1"/>
        <end position="20"/>
    </location>
</feature>
<evidence type="ECO:0008006" key="5">
    <source>
        <dbReference type="Google" id="ProtNLM"/>
    </source>
</evidence>
<evidence type="ECO:0000313" key="3">
    <source>
        <dbReference type="EMBL" id="QLG43961.1"/>
    </source>
</evidence>
<name>A0A7H9AKG7_9FLAO</name>
<dbReference type="KEGG" id="cagg:HYG79_00885"/>
<feature type="chain" id="PRO_5028840416" description="PorT family protein" evidence="2">
    <location>
        <begin position="21"/>
        <end position="373"/>
    </location>
</feature>
<dbReference type="AlphaFoldDB" id="A0A7H9AKG7"/>
<keyword evidence="2" id="KW-0732">Signal</keyword>
<dbReference type="Proteomes" id="UP000509302">
    <property type="component" value="Chromosome"/>
</dbReference>